<proteinExistence type="predicted"/>
<sequence length="19" mass="2114">CAFEVFLIHMELSASMAIT</sequence>
<accession>A0AAD9RKZ9</accession>
<gene>
    <name evidence="1" type="ORF">KPH14_007915</name>
</gene>
<dbReference type="AlphaFoldDB" id="A0AAD9RKZ9"/>
<reference evidence="1" key="2">
    <citation type="journal article" date="2023" name="Commun. Biol.">
        <title>Intrasexual cuticular hydrocarbon dimorphism in a wasp sheds light on hydrocarbon biosynthesis genes in Hymenoptera.</title>
        <authorList>
            <person name="Moris V.C."/>
            <person name="Podsiadlowski L."/>
            <person name="Martin S."/>
            <person name="Oeyen J.P."/>
            <person name="Donath A."/>
            <person name="Petersen M."/>
            <person name="Wilbrandt J."/>
            <person name="Misof B."/>
            <person name="Liedtke D."/>
            <person name="Thamm M."/>
            <person name="Scheiner R."/>
            <person name="Schmitt T."/>
            <person name="Niehuis O."/>
        </authorList>
    </citation>
    <scope>NUCLEOTIDE SEQUENCE</scope>
    <source>
        <strain evidence="1">GBR_01_08_01A</strain>
    </source>
</reference>
<keyword evidence="2" id="KW-1185">Reference proteome</keyword>
<evidence type="ECO:0000313" key="1">
    <source>
        <dbReference type="EMBL" id="KAK2581091.1"/>
    </source>
</evidence>
<comment type="caution">
    <text evidence="1">The sequence shown here is derived from an EMBL/GenBank/DDBJ whole genome shotgun (WGS) entry which is preliminary data.</text>
</comment>
<organism evidence="1 2">
    <name type="scientific">Odynerus spinipes</name>
    <dbReference type="NCBI Taxonomy" id="1348599"/>
    <lineage>
        <taxon>Eukaryota</taxon>
        <taxon>Metazoa</taxon>
        <taxon>Ecdysozoa</taxon>
        <taxon>Arthropoda</taxon>
        <taxon>Hexapoda</taxon>
        <taxon>Insecta</taxon>
        <taxon>Pterygota</taxon>
        <taxon>Neoptera</taxon>
        <taxon>Endopterygota</taxon>
        <taxon>Hymenoptera</taxon>
        <taxon>Apocrita</taxon>
        <taxon>Aculeata</taxon>
        <taxon>Vespoidea</taxon>
        <taxon>Vespidae</taxon>
        <taxon>Eumeninae</taxon>
        <taxon>Odynerus</taxon>
    </lineage>
</organism>
<reference evidence="1" key="1">
    <citation type="submission" date="2021-08" db="EMBL/GenBank/DDBJ databases">
        <authorList>
            <person name="Misof B."/>
            <person name="Oliver O."/>
            <person name="Podsiadlowski L."/>
            <person name="Donath A."/>
            <person name="Peters R."/>
            <person name="Mayer C."/>
            <person name="Rust J."/>
            <person name="Gunkel S."/>
            <person name="Lesny P."/>
            <person name="Martin S."/>
            <person name="Oeyen J.P."/>
            <person name="Petersen M."/>
            <person name="Panagiotis P."/>
            <person name="Wilbrandt J."/>
            <person name="Tanja T."/>
        </authorList>
    </citation>
    <scope>NUCLEOTIDE SEQUENCE</scope>
    <source>
        <strain evidence="1">GBR_01_08_01A</strain>
        <tissue evidence="1">Thorax + abdomen</tissue>
    </source>
</reference>
<dbReference type="EMBL" id="JAIFRP010000042">
    <property type="protein sequence ID" value="KAK2581091.1"/>
    <property type="molecule type" value="Genomic_DNA"/>
</dbReference>
<dbReference type="Proteomes" id="UP001258017">
    <property type="component" value="Unassembled WGS sequence"/>
</dbReference>
<protein>
    <submittedName>
        <fullName evidence="1">Uncharacterized protein</fullName>
    </submittedName>
</protein>
<name>A0AAD9RKZ9_9HYME</name>
<evidence type="ECO:0000313" key="2">
    <source>
        <dbReference type="Proteomes" id="UP001258017"/>
    </source>
</evidence>
<feature type="non-terminal residue" evidence="1">
    <location>
        <position position="1"/>
    </location>
</feature>